<proteinExistence type="inferred from homology"/>
<evidence type="ECO:0000256" key="3">
    <source>
        <dbReference type="ARBA" id="ARBA00022679"/>
    </source>
</evidence>
<keyword evidence="3" id="KW-0808">Transferase</keyword>
<feature type="domain" description="Bacterial sugar transferase" evidence="8">
    <location>
        <begin position="273"/>
        <end position="461"/>
    </location>
</feature>
<evidence type="ECO:0000256" key="6">
    <source>
        <dbReference type="ARBA" id="ARBA00023136"/>
    </source>
</evidence>
<evidence type="ECO:0000313" key="9">
    <source>
        <dbReference type="EMBL" id="AUW95073.1"/>
    </source>
</evidence>
<comment type="similarity">
    <text evidence="2">Belongs to the bacterial sugar transferase family.</text>
</comment>
<evidence type="ECO:0000313" key="10">
    <source>
        <dbReference type="Proteomes" id="UP000325292"/>
    </source>
</evidence>
<keyword evidence="10" id="KW-1185">Reference proteome</keyword>
<evidence type="ECO:0000256" key="5">
    <source>
        <dbReference type="ARBA" id="ARBA00022989"/>
    </source>
</evidence>
<gene>
    <name evidence="9" type="ORF">BXT84_14860</name>
</gene>
<dbReference type="PANTHER" id="PTHR30576:SF10">
    <property type="entry name" value="SLL5057 PROTEIN"/>
    <property type="match status" value="1"/>
</dbReference>
<evidence type="ECO:0000259" key="8">
    <source>
        <dbReference type="Pfam" id="PF02397"/>
    </source>
</evidence>
<protein>
    <submittedName>
        <fullName evidence="9">Exopolysaccharide biosynthesis polyprenyl glycosylphosphotransferase</fullName>
    </submittedName>
</protein>
<feature type="transmembrane region" description="Helical" evidence="7">
    <location>
        <begin position="85"/>
        <end position="105"/>
    </location>
</feature>
<dbReference type="InterPro" id="IPR003362">
    <property type="entry name" value="Bact_transf"/>
</dbReference>
<accession>A0ABN5H741</accession>
<name>A0ABN5H741_9FIRM</name>
<keyword evidence="4 7" id="KW-0812">Transmembrane</keyword>
<dbReference type="InterPro" id="IPR017475">
    <property type="entry name" value="EPS_sugar_tfrase"/>
</dbReference>
<evidence type="ECO:0000256" key="4">
    <source>
        <dbReference type="ARBA" id="ARBA00022692"/>
    </source>
</evidence>
<keyword evidence="6 7" id="KW-0472">Membrane</keyword>
<evidence type="ECO:0000256" key="2">
    <source>
        <dbReference type="ARBA" id="ARBA00006464"/>
    </source>
</evidence>
<feature type="transmembrane region" description="Helical" evidence="7">
    <location>
        <begin position="45"/>
        <end position="64"/>
    </location>
</feature>
<feature type="transmembrane region" description="Helical" evidence="7">
    <location>
        <begin position="278"/>
        <end position="299"/>
    </location>
</feature>
<dbReference type="NCBIfam" id="TIGR03025">
    <property type="entry name" value="EPS_sugtrans"/>
    <property type="match status" value="1"/>
</dbReference>
<feature type="transmembrane region" description="Helical" evidence="7">
    <location>
        <begin position="12"/>
        <end position="33"/>
    </location>
</feature>
<evidence type="ECO:0000256" key="1">
    <source>
        <dbReference type="ARBA" id="ARBA00004141"/>
    </source>
</evidence>
<dbReference type="EMBL" id="CP019454">
    <property type="protein sequence ID" value="AUW95073.1"/>
    <property type="molecule type" value="Genomic_DNA"/>
</dbReference>
<dbReference type="Pfam" id="PF02397">
    <property type="entry name" value="Bac_transf"/>
    <property type="match status" value="1"/>
</dbReference>
<keyword evidence="5 7" id="KW-1133">Transmembrane helix</keyword>
<dbReference type="Proteomes" id="UP000325292">
    <property type="component" value="Chromosome"/>
</dbReference>
<evidence type="ECO:0000256" key="7">
    <source>
        <dbReference type="SAM" id="Phobius"/>
    </source>
</evidence>
<sequence>MFKHWTNRWDELAVLVDTGAAFLAYLLAVHVYLTWINPDVTTVQLVTLYFSFSPVLLALNWLVLKFNFNGYSRRWNQLPAELKMLMVSNLESTLAMALLIFFMKATWFSRLIFVLMPLTAFTLQFGIHVVTKIGINRLRVGKKDLRRLVVMGYPKRVRIFSRTVDTVPQAGMVVVDRLLIPLGSAEAGQKALNTLRQLLHSTVIDTVVLALPVADDVMMAAIGMARQQGKEVRMILDEVGAYATKSALYDFYGNSVLVVNGVKSPQTARRLSKRLVDVVLSAVSLVLVSPVMAVIALLIKLDDPAGPVFFVQSRVGLNGREFPCFKFRTMVPNAEALRSQIEHLNVMSGPVFKVPNDPRVTRMGKFLRKTSLDELPQLVNVLLGHMSLVGPRPALPTEVERYGDDYRKRLSVRPGITCLWQISGRNDIDFDQWMQLDMEYIDSWSLGLDFKILVKTIPAVLQQKGAH</sequence>
<reference evidence="9 10" key="1">
    <citation type="journal article" date="2019" name="Sci. Rep.">
        <title>Sulfobacillus thermotolerans: new insights into resistance and metabolic capacities of acidophilic chemolithotrophs.</title>
        <authorList>
            <person name="Panyushkina A.E."/>
            <person name="Babenko V.V."/>
            <person name="Nikitina A.S."/>
            <person name="Selezneva O.V."/>
            <person name="Tsaplina I.A."/>
            <person name="Letarova M.A."/>
            <person name="Kostryukova E.S."/>
            <person name="Letarov A.V."/>
        </authorList>
    </citation>
    <scope>NUCLEOTIDE SEQUENCE [LARGE SCALE GENOMIC DNA]</scope>
    <source>
        <strain evidence="9 10">Kr1</strain>
    </source>
</reference>
<organism evidence="9 10">
    <name type="scientific">Sulfobacillus thermotolerans</name>
    <dbReference type="NCBI Taxonomy" id="338644"/>
    <lineage>
        <taxon>Bacteria</taxon>
        <taxon>Bacillati</taxon>
        <taxon>Bacillota</taxon>
        <taxon>Clostridia</taxon>
        <taxon>Eubacteriales</taxon>
        <taxon>Clostridiales Family XVII. Incertae Sedis</taxon>
        <taxon>Sulfobacillus</taxon>
    </lineage>
</organism>
<comment type="subcellular location">
    <subcellularLocation>
        <location evidence="1">Membrane</location>
        <topology evidence="1">Multi-pass membrane protein</topology>
    </subcellularLocation>
</comment>
<feature type="transmembrane region" description="Helical" evidence="7">
    <location>
        <begin position="111"/>
        <end position="135"/>
    </location>
</feature>
<dbReference type="PANTHER" id="PTHR30576">
    <property type="entry name" value="COLANIC BIOSYNTHESIS UDP-GLUCOSE LIPID CARRIER TRANSFERASE"/>
    <property type="match status" value="1"/>
</dbReference>